<dbReference type="GO" id="GO:0003677">
    <property type="term" value="F:DNA binding"/>
    <property type="evidence" value="ECO:0007669"/>
    <property type="project" value="UniProtKB-KW"/>
</dbReference>
<evidence type="ECO:0000259" key="5">
    <source>
        <dbReference type="PROSITE" id="PS50944"/>
    </source>
</evidence>
<evidence type="ECO:0000256" key="2">
    <source>
        <dbReference type="ARBA" id="ARBA00023015"/>
    </source>
</evidence>
<dbReference type="InterPro" id="IPR022689">
    <property type="entry name" value="Iron_dep_repressor"/>
</dbReference>
<evidence type="ECO:0000313" key="6">
    <source>
        <dbReference type="EMBL" id="VFJ13719.1"/>
    </source>
</evidence>
<dbReference type="InterPro" id="IPR036390">
    <property type="entry name" value="WH_DNA-bd_sf"/>
</dbReference>
<evidence type="ECO:0000256" key="3">
    <source>
        <dbReference type="ARBA" id="ARBA00023125"/>
    </source>
</evidence>
<keyword evidence="3" id="KW-0238">DNA-binding</keyword>
<keyword evidence="4" id="KW-0804">Transcription</keyword>
<dbReference type="InterPro" id="IPR036421">
    <property type="entry name" value="Fe_dep_repressor_sf"/>
</dbReference>
<name>A0A484I7J2_9ARCH</name>
<dbReference type="Gene3D" id="1.10.10.10">
    <property type="entry name" value="Winged helix-like DNA-binding domain superfamily/Winged helix DNA-binding domain"/>
    <property type="match status" value="1"/>
</dbReference>
<dbReference type="GO" id="GO:0003700">
    <property type="term" value="F:DNA-binding transcription factor activity"/>
    <property type="evidence" value="ECO:0007669"/>
    <property type="project" value="InterPro"/>
</dbReference>
<dbReference type="KEGG" id="nfn:NFRAN_1397"/>
<comment type="similarity">
    <text evidence="1">Belongs to the DtxR/MntR family.</text>
</comment>
<dbReference type="GO" id="GO:0046983">
    <property type="term" value="F:protein dimerization activity"/>
    <property type="evidence" value="ECO:0007669"/>
    <property type="project" value="InterPro"/>
</dbReference>
<dbReference type="EMBL" id="LR216287">
    <property type="protein sequence ID" value="VFJ13719.1"/>
    <property type="molecule type" value="Genomic_DNA"/>
</dbReference>
<evidence type="ECO:0000313" key="7">
    <source>
        <dbReference type="Proteomes" id="UP000294299"/>
    </source>
</evidence>
<dbReference type="InterPro" id="IPR050536">
    <property type="entry name" value="DtxR_MntR_Metal-Reg"/>
</dbReference>
<gene>
    <name evidence="6" type="primary">mntR</name>
    <name evidence="6" type="ORF">NFRAN_1397</name>
</gene>
<keyword evidence="7" id="KW-1185">Reference proteome</keyword>
<dbReference type="InterPro" id="IPR036388">
    <property type="entry name" value="WH-like_DNA-bd_sf"/>
</dbReference>
<reference evidence="6 7" key="1">
    <citation type="submission" date="2019-02" db="EMBL/GenBank/DDBJ databases">
        <authorList>
            <person name="Lehtovirta-Morley E L."/>
        </authorList>
    </citation>
    <scope>NUCLEOTIDE SEQUENCE [LARGE SCALE GENOMIC DNA]</scope>
    <source>
        <strain evidence="6">NFRAN1</strain>
    </source>
</reference>
<dbReference type="PANTHER" id="PTHR33238:SF7">
    <property type="entry name" value="IRON-DEPENDENT TRANSCRIPTIONAL REGULATOR"/>
    <property type="match status" value="1"/>
</dbReference>
<organism evidence="6 7">
    <name type="scientific">Candidatus Nitrosocosmicus franklandianus</name>
    <dbReference type="NCBI Taxonomy" id="1798806"/>
    <lineage>
        <taxon>Archaea</taxon>
        <taxon>Nitrososphaerota</taxon>
        <taxon>Nitrososphaeria</taxon>
        <taxon>Nitrososphaerales</taxon>
        <taxon>Nitrososphaeraceae</taxon>
        <taxon>Candidatus Nitrosocosmicus</taxon>
    </lineage>
</organism>
<dbReference type="SMART" id="SM00529">
    <property type="entry name" value="HTH_DTXR"/>
    <property type="match status" value="1"/>
</dbReference>
<evidence type="ECO:0000256" key="1">
    <source>
        <dbReference type="ARBA" id="ARBA00007871"/>
    </source>
</evidence>
<feature type="domain" description="HTH dtxR-type" evidence="5">
    <location>
        <begin position="25"/>
        <end position="81"/>
    </location>
</feature>
<dbReference type="InterPro" id="IPR022687">
    <property type="entry name" value="HTH_DTXR"/>
</dbReference>
<dbReference type="Pfam" id="PF01325">
    <property type="entry name" value="Fe_dep_repress"/>
    <property type="match status" value="1"/>
</dbReference>
<dbReference type="GO" id="GO:0046914">
    <property type="term" value="F:transition metal ion binding"/>
    <property type="evidence" value="ECO:0007669"/>
    <property type="project" value="InterPro"/>
</dbReference>
<dbReference type="SUPFAM" id="SSF46785">
    <property type="entry name" value="Winged helix' DNA-binding domain"/>
    <property type="match status" value="1"/>
</dbReference>
<dbReference type="SUPFAM" id="SSF47979">
    <property type="entry name" value="Iron-dependent repressor protein, dimerization domain"/>
    <property type="match status" value="1"/>
</dbReference>
<dbReference type="Pfam" id="PF02742">
    <property type="entry name" value="Fe_dep_repr_C"/>
    <property type="match status" value="1"/>
</dbReference>
<dbReference type="PANTHER" id="PTHR33238">
    <property type="entry name" value="IRON (METAL) DEPENDENT REPRESSOR, DTXR FAMILY"/>
    <property type="match status" value="1"/>
</dbReference>
<dbReference type="Proteomes" id="UP000294299">
    <property type="component" value="Chromosome NFRAN"/>
</dbReference>
<evidence type="ECO:0000256" key="4">
    <source>
        <dbReference type="ARBA" id="ARBA00023163"/>
    </source>
</evidence>
<dbReference type="AlphaFoldDB" id="A0A484I7J2"/>
<proteinExistence type="inferred from homology"/>
<protein>
    <submittedName>
        <fullName evidence="6">Transcriptional regulator MntR</fullName>
    </submittedName>
</protein>
<sequence length="157" mass="17681">MSAYSKNTGLSEQLYVGTAEAEHVEMYLKAMWSILESGQELKVSSIAKILNVTQPSVVQMLHKLNDSLLIDYKKGSIVTLTSEGEKIGKQMIRNTRLLEVLMKDALKIDIDEEMVCGIEHHMKDIFTDALCTLLKHPRICPHGYRIPEGNCCTNNSR</sequence>
<accession>A0A484I7J2</accession>
<dbReference type="PROSITE" id="PS50944">
    <property type="entry name" value="HTH_DTXR"/>
    <property type="match status" value="1"/>
</dbReference>
<keyword evidence="2" id="KW-0805">Transcription regulation</keyword>
<dbReference type="InterPro" id="IPR001367">
    <property type="entry name" value="Fe_dep_repressor"/>
</dbReference>